<dbReference type="InterPro" id="IPR050345">
    <property type="entry name" value="Aliph_Amidase/BUP"/>
</dbReference>
<gene>
    <name evidence="3" type="primary">ramA_1</name>
    <name evidence="3" type="ORF">Mal52_19870</name>
</gene>
<dbReference type="InterPro" id="IPR003010">
    <property type="entry name" value="C-N_Hydrolase"/>
</dbReference>
<name>A0A517ZM09_9PLAN</name>
<dbReference type="RefSeq" id="WP_145375624.1">
    <property type="nucleotide sequence ID" value="NZ_CP036276.1"/>
</dbReference>
<keyword evidence="4" id="KW-1185">Reference proteome</keyword>
<feature type="domain" description="CN hydrolase" evidence="2">
    <location>
        <begin position="5"/>
        <end position="265"/>
    </location>
</feature>
<dbReference type="PROSITE" id="PS50263">
    <property type="entry name" value="CN_HYDROLASE"/>
    <property type="match status" value="1"/>
</dbReference>
<proteinExistence type="predicted"/>
<dbReference type="InterPro" id="IPR036526">
    <property type="entry name" value="C-N_Hydrolase_sf"/>
</dbReference>
<dbReference type="AlphaFoldDB" id="A0A517ZM09"/>
<reference evidence="3 4" key="1">
    <citation type="submission" date="2019-02" db="EMBL/GenBank/DDBJ databases">
        <title>Deep-cultivation of Planctomycetes and their phenomic and genomic characterization uncovers novel biology.</title>
        <authorList>
            <person name="Wiegand S."/>
            <person name="Jogler M."/>
            <person name="Boedeker C."/>
            <person name="Pinto D."/>
            <person name="Vollmers J."/>
            <person name="Rivas-Marin E."/>
            <person name="Kohn T."/>
            <person name="Peeters S.H."/>
            <person name="Heuer A."/>
            <person name="Rast P."/>
            <person name="Oberbeckmann S."/>
            <person name="Bunk B."/>
            <person name="Jeske O."/>
            <person name="Meyerdierks A."/>
            <person name="Storesund J.E."/>
            <person name="Kallscheuer N."/>
            <person name="Luecker S."/>
            <person name="Lage O.M."/>
            <person name="Pohl T."/>
            <person name="Merkel B.J."/>
            <person name="Hornburger P."/>
            <person name="Mueller R.-W."/>
            <person name="Bruemmer F."/>
            <person name="Labrenz M."/>
            <person name="Spormann A.M."/>
            <person name="Op den Camp H."/>
            <person name="Overmann J."/>
            <person name="Amann R."/>
            <person name="Jetten M.S.M."/>
            <person name="Mascher T."/>
            <person name="Medema M.H."/>
            <person name="Devos D.P."/>
            <person name="Kaster A.-K."/>
            <person name="Ovreas L."/>
            <person name="Rohde M."/>
            <person name="Galperin M.Y."/>
            <person name="Jogler C."/>
        </authorList>
    </citation>
    <scope>NUCLEOTIDE SEQUENCE [LARGE SCALE GENOMIC DNA]</scope>
    <source>
        <strain evidence="3 4">Mal52</strain>
    </source>
</reference>
<accession>A0A517ZM09</accession>
<keyword evidence="1 3" id="KW-0378">Hydrolase</keyword>
<dbReference type="SUPFAM" id="SSF56317">
    <property type="entry name" value="Carbon-nitrogen hydrolase"/>
    <property type="match status" value="1"/>
</dbReference>
<dbReference type="Proteomes" id="UP000319383">
    <property type="component" value="Chromosome"/>
</dbReference>
<dbReference type="PANTHER" id="PTHR43674:SF16">
    <property type="entry name" value="CARBON-NITROGEN FAMILY, PUTATIVE (AFU_ORTHOLOGUE AFUA_5G02350)-RELATED"/>
    <property type="match status" value="1"/>
</dbReference>
<organism evidence="3 4">
    <name type="scientific">Symmachiella dynata</name>
    <dbReference type="NCBI Taxonomy" id="2527995"/>
    <lineage>
        <taxon>Bacteria</taxon>
        <taxon>Pseudomonadati</taxon>
        <taxon>Planctomycetota</taxon>
        <taxon>Planctomycetia</taxon>
        <taxon>Planctomycetales</taxon>
        <taxon>Planctomycetaceae</taxon>
        <taxon>Symmachiella</taxon>
    </lineage>
</organism>
<protein>
    <submittedName>
        <fullName evidence="3">(R)-stereoselective amidase</fullName>
        <ecNumber evidence="3">3.5.1.100</ecNumber>
    </submittedName>
</protein>
<evidence type="ECO:0000313" key="4">
    <source>
        <dbReference type="Proteomes" id="UP000319383"/>
    </source>
</evidence>
<dbReference type="EMBL" id="CP036276">
    <property type="protein sequence ID" value="QDU43511.1"/>
    <property type="molecule type" value="Genomic_DNA"/>
</dbReference>
<dbReference type="PANTHER" id="PTHR43674">
    <property type="entry name" value="NITRILASE C965.09-RELATED"/>
    <property type="match status" value="1"/>
</dbReference>
<evidence type="ECO:0000313" key="3">
    <source>
        <dbReference type="EMBL" id="QDU43511.1"/>
    </source>
</evidence>
<evidence type="ECO:0000256" key="1">
    <source>
        <dbReference type="ARBA" id="ARBA00022801"/>
    </source>
</evidence>
<dbReference type="Pfam" id="PF00795">
    <property type="entry name" value="CN_hydrolase"/>
    <property type="match status" value="1"/>
</dbReference>
<evidence type="ECO:0000259" key="2">
    <source>
        <dbReference type="PROSITE" id="PS50263"/>
    </source>
</evidence>
<dbReference type="CDD" id="cd07197">
    <property type="entry name" value="nitrilase"/>
    <property type="match status" value="1"/>
</dbReference>
<dbReference type="GO" id="GO:0016811">
    <property type="term" value="F:hydrolase activity, acting on carbon-nitrogen (but not peptide) bonds, in linear amides"/>
    <property type="evidence" value="ECO:0007669"/>
    <property type="project" value="TreeGrafter"/>
</dbReference>
<dbReference type="Gene3D" id="3.60.110.10">
    <property type="entry name" value="Carbon-nitrogen hydrolase"/>
    <property type="match status" value="1"/>
</dbReference>
<dbReference type="KEGG" id="sdyn:Mal52_19870"/>
<dbReference type="EC" id="3.5.1.100" evidence="3"/>
<sequence>MRDQVRIAAVAVDTVPGDTTANINRLESWTARAADQGAELVLFQELSLTGFIPNHPTGNHEQWLRTALSAARRSAQPLNGPAVTQLTDIARAKNILIATGMLEDAGNLLYNTHILVGPDGLLGHWRKMHIPMFEMPFYNGGGAPQVVDTPLGRIGANICFDALLPESTRLLAVQNAEIVLFPFAADPPPRTVEGWADWAGTALKARCAENGVFGIACNYVGHVECAGVEQNFPGGGMAIGPRGEVLAGWEAKTDEPGMLIVDLTNDDLRAARAEPEYLFRFRRPELYGTLAYPPAEPGAGG</sequence>